<protein>
    <submittedName>
        <fullName evidence="2">Orf3 protein</fullName>
    </submittedName>
</protein>
<gene>
    <name evidence="2" type="primary">orf3</name>
</gene>
<evidence type="ECO:0000313" key="2">
    <source>
        <dbReference type="EMBL" id="CAA56268.1"/>
    </source>
</evidence>
<reference evidence="2" key="1">
    <citation type="submission" date="1994-06" db="EMBL/GenBank/DDBJ databases">
        <authorList>
            <person name="Handley J."/>
        </authorList>
    </citation>
    <scope>NUCLEOTIDE SEQUENCE</scope>
    <source>
        <strain evidence="2">C500</strain>
    </source>
</reference>
<name>Q64915_9GAMA</name>
<evidence type="ECO:0000256" key="1">
    <source>
        <dbReference type="SAM" id="MobiDB-lite"/>
    </source>
</evidence>
<reference evidence="2" key="2">
    <citation type="journal article" date="1995" name="Vet. Microbiol.">
        <title>Identification of a region of the alcelaphine herpesvirus-1 genome associated with virulence for rabbits.</title>
        <authorList>
            <person name="Handley J.A."/>
            <person name="Sargan D.R."/>
            <person name="Herring A.J."/>
            <person name="Reid H.W."/>
        </authorList>
    </citation>
    <scope>NUCLEOTIDE SEQUENCE</scope>
    <source>
        <strain evidence="2">C500</strain>
    </source>
</reference>
<proteinExistence type="predicted"/>
<dbReference type="EMBL" id="X79895">
    <property type="protein sequence ID" value="CAA56268.1"/>
    <property type="molecule type" value="Genomic_DNA"/>
</dbReference>
<organism evidence="2">
    <name type="scientific">Alcelaphine gammaherpesvirus 1</name>
    <name type="common">wildebeest herpesvirus</name>
    <dbReference type="NCBI Taxonomy" id="35252"/>
    <lineage>
        <taxon>Viruses</taxon>
        <taxon>Duplodnaviria</taxon>
        <taxon>Heunggongvirae</taxon>
        <taxon>Peploviricota</taxon>
        <taxon>Herviviricetes</taxon>
        <taxon>Herpesvirales</taxon>
        <taxon>Orthoherpesviridae</taxon>
        <taxon>Gammaherpesvirinae</taxon>
        <taxon>Macavirus</taxon>
        <taxon>Macavirus alcelaphinegamma1</taxon>
    </lineage>
</organism>
<sequence>MHKHSATADMLPISAFSPLKFLGGVVATPQGPVLWDATTTPVPFQAFPCPPAITPINQFVNYQPAPAMDKIWRPAFEDYRGVTMRPALPEVPETSLRPVYKELPEPSSPQSQSSVDDDTDSKEDVTETLECAQALTDLKWGTVDPSEKTSQLLLALQAARPAFAEGKGTAIRAYRLIEAKDLGKLVVRGPKKDKRDPDFYIKKVPLHFS</sequence>
<feature type="region of interest" description="Disordered" evidence="1">
    <location>
        <begin position="100"/>
        <end position="126"/>
    </location>
</feature>
<accession>Q64915</accession>